<dbReference type="AlphaFoldDB" id="A0A6C0LCB2"/>
<evidence type="ECO:0000256" key="1">
    <source>
        <dbReference type="SAM" id="MobiDB-lite"/>
    </source>
</evidence>
<dbReference type="EMBL" id="MN740473">
    <property type="protein sequence ID" value="QHU28606.1"/>
    <property type="molecule type" value="Genomic_DNA"/>
</dbReference>
<organism evidence="2">
    <name type="scientific">viral metagenome</name>
    <dbReference type="NCBI Taxonomy" id="1070528"/>
    <lineage>
        <taxon>unclassified sequences</taxon>
        <taxon>metagenomes</taxon>
        <taxon>organismal metagenomes</taxon>
    </lineage>
</organism>
<feature type="compositionally biased region" description="Basic and acidic residues" evidence="1">
    <location>
        <begin position="501"/>
        <end position="526"/>
    </location>
</feature>
<protein>
    <submittedName>
        <fullName evidence="2">Uncharacterized protein</fullName>
    </submittedName>
</protein>
<feature type="compositionally biased region" description="Basic residues" evidence="1">
    <location>
        <begin position="527"/>
        <end position="570"/>
    </location>
</feature>
<proteinExistence type="predicted"/>
<feature type="compositionally biased region" description="Low complexity" evidence="1">
    <location>
        <begin position="134"/>
        <end position="143"/>
    </location>
</feature>
<sequence>MTQYLFSAANLDRYRNNGDIIRSLNGVELLNLEEFKAVFDIPLRRSGRSASSAAAAADEATELSLSAAITLLTQNVCKNMINELYLGQSFRNAYNLSGFSKSLPPEEEVKAEVAELGLPELSNEQQQRNDAMLEVSETQSQSQSEEESQMNEQYQLERNQARKLERVTEEIEEEAGGDKPITFDLLIAFAPGFRETIADANTRGIKPRVEALLEKVVGFIIVQLGECETHPYAYAVNLICTRTLDDDERTSIKGALLMGAYLFCIKQLAGVEQVGILELADGYKNFAGFSAYTKMMFDKNISLSVEGCFYDNTNLAMSADLLGLSEAEIIGLAVGTLRRPTGSIRDDTGMYGLVPEKGNAEQIKLQVAMAVYANLMYKFQVADFQFRNGDEKFMNQLLEAPWSILPKNQLEIVNVLYSRYSKVLSPSLFPFLIGKLQSYIQTLILTFRRMRNPLGIQTRSDALARKNDMNVFETPAGVASRSDVVPDAPIHVLRSTAAAEEQIRQEEVRKDENQSTKRQKPSEGGKKTKRRKIIKKPKTVKRRKIVKRKKSKTMKRRKTKRTSKSKKNKK</sequence>
<reference evidence="2" key="1">
    <citation type="journal article" date="2020" name="Nature">
        <title>Giant virus diversity and host interactions through global metagenomics.</title>
        <authorList>
            <person name="Schulz F."/>
            <person name="Roux S."/>
            <person name="Paez-Espino D."/>
            <person name="Jungbluth S."/>
            <person name="Walsh D.A."/>
            <person name="Denef V.J."/>
            <person name="McMahon K.D."/>
            <person name="Konstantinidis K.T."/>
            <person name="Eloe-Fadrosh E.A."/>
            <person name="Kyrpides N.C."/>
            <person name="Woyke T."/>
        </authorList>
    </citation>
    <scope>NUCLEOTIDE SEQUENCE</scope>
    <source>
        <strain evidence="2">GVMAG-M-3300027770-73</strain>
    </source>
</reference>
<accession>A0A6C0LCB2</accession>
<evidence type="ECO:0000313" key="2">
    <source>
        <dbReference type="EMBL" id="QHU28606.1"/>
    </source>
</evidence>
<name>A0A6C0LCB2_9ZZZZ</name>
<feature type="region of interest" description="Disordered" evidence="1">
    <location>
        <begin position="119"/>
        <end position="154"/>
    </location>
</feature>
<feature type="region of interest" description="Disordered" evidence="1">
    <location>
        <begin position="499"/>
        <end position="570"/>
    </location>
</feature>